<reference evidence="2 3" key="1">
    <citation type="submission" date="2020-05" db="EMBL/GenBank/DDBJ databases">
        <title>Vigna angularis (adzuki bean) Var. LongXiaoDou No. 4 denovo assembly.</title>
        <authorList>
            <person name="Xiang H."/>
        </authorList>
    </citation>
    <scope>NUCLEOTIDE SEQUENCE [LARGE SCALE GENOMIC DNA]</scope>
    <source>
        <tissue evidence="2">Leaf</tissue>
    </source>
</reference>
<sequence>MALSASLGATSRVTRHWALAWVTTLWSPDAYRSPHRRSWERPPLLQSAPPLLGFFSSAHRSCSPHRRSWDFAPAPTAPAVRTAAPAVHGRRTPTVMKPGSAARETGRTLPKTTTITTTPSSSAASDCEDTPSPHGPLCHLHHRRLRVSGGANICWILVVEDI</sequence>
<dbReference type="Proteomes" id="UP000743370">
    <property type="component" value="Unassembled WGS sequence"/>
</dbReference>
<dbReference type="AlphaFoldDB" id="A0A8T0LDA9"/>
<evidence type="ECO:0000313" key="3">
    <source>
        <dbReference type="Proteomes" id="UP000743370"/>
    </source>
</evidence>
<accession>A0A8T0LDA9</accession>
<evidence type="ECO:0000256" key="1">
    <source>
        <dbReference type="SAM" id="MobiDB-lite"/>
    </source>
</evidence>
<proteinExistence type="predicted"/>
<gene>
    <name evidence="2" type="ORF">HKW66_Vig0001560</name>
</gene>
<protein>
    <submittedName>
        <fullName evidence="2">Uncharacterized protein</fullName>
    </submittedName>
</protein>
<comment type="caution">
    <text evidence="2">The sequence shown here is derived from an EMBL/GenBank/DDBJ whole genome shotgun (WGS) entry which is preliminary data.</text>
</comment>
<feature type="region of interest" description="Disordered" evidence="1">
    <location>
        <begin position="83"/>
        <end position="105"/>
    </location>
</feature>
<evidence type="ECO:0000313" key="2">
    <source>
        <dbReference type="EMBL" id="KAG2409491.1"/>
    </source>
</evidence>
<dbReference type="EMBL" id="JABFOF010000001">
    <property type="protein sequence ID" value="KAG2409491.1"/>
    <property type="molecule type" value="Genomic_DNA"/>
</dbReference>
<organism evidence="2 3">
    <name type="scientific">Phaseolus angularis</name>
    <name type="common">Azuki bean</name>
    <name type="synonym">Vigna angularis</name>
    <dbReference type="NCBI Taxonomy" id="3914"/>
    <lineage>
        <taxon>Eukaryota</taxon>
        <taxon>Viridiplantae</taxon>
        <taxon>Streptophyta</taxon>
        <taxon>Embryophyta</taxon>
        <taxon>Tracheophyta</taxon>
        <taxon>Spermatophyta</taxon>
        <taxon>Magnoliopsida</taxon>
        <taxon>eudicotyledons</taxon>
        <taxon>Gunneridae</taxon>
        <taxon>Pentapetalae</taxon>
        <taxon>rosids</taxon>
        <taxon>fabids</taxon>
        <taxon>Fabales</taxon>
        <taxon>Fabaceae</taxon>
        <taxon>Papilionoideae</taxon>
        <taxon>50 kb inversion clade</taxon>
        <taxon>NPAAA clade</taxon>
        <taxon>indigoferoid/millettioid clade</taxon>
        <taxon>Phaseoleae</taxon>
        <taxon>Vigna</taxon>
    </lineage>
</organism>
<name>A0A8T0LDA9_PHAAN</name>